<gene>
    <name evidence="3" type="ORF">B5807_04778</name>
</gene>
<evidence type="ECO:0000313" key="3">
    <source>
        <dbReference type="EMBL" id="OSS50486.1"/>
    </source>
</evidence>
<sequence length="420" mass="47733">MPEKVNTNTLAKILTHRTTSTKSSLQQHLTTAISHCSLPAFFTTPVFHVNMCDVHEHDDTDHVAIKDFLPVASEDTLNIRCTPVENIPALPSPPDPIEDALTFGDCFGAVDIDKGKGDSADANESQERPNTWHIEPPKQWRHPALPEQAASLKRTAAAGEGYNDYPQIDGPRSFNRRSMVLYTPHPNLPDPQHIGIHKPVTSYAGQALYALCPSPQIVKRLAEIDLDFRKIDLELYVKLKACATHEELTAEMERINELKQSGLLERRHANWRKFEDRAVYYELRKITEKRDRPEGMNDMRFSHRFPTGIPYNDPQIGELGDPPEPFDNDGAEPAARKRLTFKETVQKAIRDSVQTFKAPVKRQLNKWWTKFWKPLKGPLMYPAWRYILWVALVAVPSLTGLTIYYMRDEGCGDKCLDEGG</sequence>
<dbReference type="InParanoid" id="A0A1Y2M2Z4"/>
<keyword evidence="4" id="KW-1185">Reference proteome</keyword>
<name>A0A1Y2M2Z4_EPING</name>
<protein>
    <submittedName>
        <fullName evidence="3">Uncharacterized protein</fullName>
    </submittedName>
</protein>
<evidence type="ECO:0000313" key="4">
    <source>
        <dbReference type="Proteomes" id="UP000193240"/>
    </source>
</evidence>
<keyword evidence="2" id="KW-0472">Membrane</keyword>
<proteinExistence type="predicted"/>
<feature type="region of interest" description="Disordered" evidence="1">
    <location>
        <begin position="115"/>
        <end position="138"/>
    </location>
</feature>
<reference evidence="3 4" key="1">
    <citation type="journal article" date="2017" name="Genome Announc.">
        <title>Genome sequence of the saprophytic ascomycete Epicoccum nigrum ICMP 19927 strain isolated from New Zealand.</title>
        <authorList>
            <person name="Fokin M."/>
            <person name="Fleetwood D."/>
            <person name="Weir B.S."/>
            <person name="Villas-Boas S.G."/>
        </authorList>
    </citation>
    <scope>NUCLEOTIDE SEQUENCE [LARGE SCALE GENOMIC DNA]</scope>
    <source>
        <strain evidence="3 4">ICMP 19927</strain>
    </source>
</reference>
<keyword evidence="2" id="KW-1133">Transmembrane helix</keyword>
<dbReference type="EMBL" id="KZ107842">
    <property type="protein sequence ID" value="OSS50486.1"/>
    <property type="molecule type" value="Genomic_DNA"/>
</dbReference>
<keyword evidence="2" id="KW-0812">Transmembrane</keyword>
<evidence type="ECO:0000256" key="1">
    <source>
        <dbReference type="SAM" id="MobiDB-lite"/>
    </source>
</evidence>
<feature type="transmembrane region" description="Helical" evidence="2">
    <location>
        <begin position="386"/>
        <end position="406"/>
    </location>
</feature>
<organism evidence="3 4">
    <name type="scientific">Epicoccum nigrum</name>
    <name type="common">Soil fungus</name>
    <name type="synonym">Epicoccum purpurascens</name>
    <dbReference type="NCBI Taxonomy" id="105696"/>
    <lineage>
        <taxon>Eukaryota</taxon>
        <taxon>Fungi</taxon>
        <taxon>Dikarya</taxon>
        <taxon>Ascomycota</taxon>
        <taxon>Pezizomycotina</taxon>
        <taxon>Dothideomycetes</taxon>
        <taxon>Pleosporomycetidae</taxon>
        <taxon>Pleosporales</taxon>
        <taxon>Pleosporineae</taxon>
        <taxon>Didymellaceae</taxon>
        <taxon>Epicoccum</taxon>
    </lineage>
</organism>
<accession>A0A1Y2M2Z4</accession>
<evidence type="ECO:0000256" key="2">
    <source>
        <dbReference type="SAM" id="Phobius"/>
    </source>
</evidence>
<dbReference type="Proteomes" id="UP000193240">
    <property type="component" value="Unassembled WGS sequence"/>
</dbReference>
<dbReference type="AlphaFoldDB" id="A0A1Y2M2Z4"/>